<gene>
    <name evidence="2" type="ORF">ACH5RR_015262</name>
</gene>
<proteinExistence type="predicted"/>
<feature type="coiled-coil region" evidence="1">
    <location>
        <begin position="202"/>
        <end position="260"/>
    </location>
</feature>
<accession>A0ABD2ZTU7</accession>
<evidence type="ECO:0000313" key="2">
    <source>
        <dbReference type="EMBL" id="KAL3522428.1"/>
    </source>
</evidence>
<comment type="caution">
    <text evidence="2">The sequence shown here is derived from an EMBL/GenBank/DDBJ whole genome shotgun (WGS) entry which is preliminary data.</text>
</comment>
<organism evidence="2 3">
    <name type="scientific">Cinchona calisaya</name>
    <dbReference type="NCBI Taxonomy" id="153742"/>
    <lineage>
        <taxon>Eukaryota</taxon>
        <taxon>Viridiplantae</taxon>
        <taxon>Streptophyta</taxon>
        <taxon>Embryophyta</taxon>
        <taxon>Tracheophyta</taxon>
        <taxon>Spermatophyta</taxon>
        <taxon>Magnoliopsida</taxon>
        <taxon>eudicotyledons</taxon>
        <taxon>Gunneridae</taxon>
        <taxon>Pentapetalae</taxon>
        <taxon>asterids</taxon>
        <taxon>lamiids</taxon>
        <taxon>Gentianales</taxon>
        <taxon>Rubiaceae</taxon>
        <taxon>Cinchonoideae</taxon>
        <taxon>Cinchoneae</taxon>
        <taxon>Cinchona</taxon>
    </lineage>
</organism>
<name>A0ABD2ZTU7_9GENT</name>
<keyword evidence="3" id="KW-1185">Reference proteome</keyword>
<keyword evidence="1" id="KW-0175">Coiled coil</keyword>
<protein>
    <submittedName>
        <fullName evidence="2">Uncharacterized protein</fullName>
    </submittedName>
</protein>
<dbReference type="Proteomes" id="UP001630127">
    <property type="component" value="Unassembled WGS sequence"/>
</dbReference>
<sequence length="263" mass="30754">MSGIKFTIGLVLWKKRGPTRNLSVSKKSTTQGTLTIKVNEHINRTVGKDAQHLITECRCVVQKISKLNVVKWSNLVVEHRNNLYNSVMDEFEPVESENSKIVVHKEINSQYQNYRYRLHKIFLKYDTKEEAKRKEGVELSEIDLYEFSRHSKKKGELVNDKAKETLEKMKELKATTSMTTKEICKKEVGYIPGQVRARSASKKQTDEIVERLRTEIEENRRKADTTKQRAAAIYKQFKNLEEQQKETKELYQQLLAKMNELSK</sequence>
<dbReference type="PANTHER" id="PTHR33499">
    <property type="entry name" value="OS12G0282400 PROTEIN-RELATED"/>
    <property type="match status" value="1"/>
</dbReference>
<dbReference type="AlphaFoldDB" id="A0ABD2ZTU7"/>
<dbReference type="PANTHER" id="PTHR33499:SF43">
    <property type="entry name" value="TRANSPOSASE, PTTA_EN_SPM, PLANT"/>
    <property type="match status" value="1"/>
</dbReference>
<dbReference type="EMBL" id="JBJUIK010000007">
    <property type="protein sequence ID" value="KAL3522428.1"/>
    <property type="molecule type" value="Genomic_DNA"/>
</dbReference>
<reference evidence="2 3" key="1">
    <citation type="submission" date="2024-11" db="EMBL/GenBank/DDBJ databases">
        <title>A near-complete genome assembly of Cinchona calisaya.</title>
        <authorList>
            <person name="Lian D.C."/>
            <person name="Zhao X.W."/>
            <person name="Wei L."/>
        </authorList>
    </citation>
    <scope>NUCLEOTIDE SEQUENCE [LARGE SCALE GENOMIC DNA]</scope>
    <source>
        <tissue evidence="2">Nenye</tissue>
    </source>
</reference>
<evidence type="ECO:0000256" key="1">
    <source>
        <dbReference type="SAM" id="Coils"/>
    </source>
</evidence>
<evidence type="ECO:0000313" key="3">
    <source>
        <dbReference type="Proteomes" id="UP001630127"/>
    </source>
</evidence>